<evidence type="ECO:0000256" key="6">
    <source>
        <dbReference type="ARBA" id="ARBA00022777"/>
    </source>
</evidence>
<evidence type="ECO:0000256" key="3">
    <source>
        <dbReference type="ARBA" id="ARBA00022553"/>
    </source>
</evidence>
<dbReference type="Gene3D" id="3.30.450.20">
    <property type="entry name" value="PAS domain"/>
    <property type="match status" value="1"/>
</dbReference>
<dbReference type="InterPro" id="IPR005467">
    <property type="entry name" value="His_kinase_dom"/>
</dbReference>
<dbReference type="Pfam" id="PF00072">
    <property type="entry name" value="Response_reg"/>
    <property type="match status" value="2"/>
</dbReference>
<comment type="catalytic activity">
    <reaction evidence="1">
        <text>ATP + protein L-histidine = ADP + protein N-phospho-L-histidine.</text>
        <dbReference type="EC" id="2.7.13.3"/>
    </reaction>
</comment>
<keyword evidence="13" id="KW-1185">Reference proteome</keyword>
<comment type="caution">
    <text evidence="12">The sequence shown here is derived from an EMBL/GenBank/DDBJ whole genome shotgun (WGS) entry which is preliminary data.</text>
</comment>
<organism evidence="12 13">
    <name type="scientific">Paracoccus salipaludis</name>
    <dbReference type="NCBI Taxonomy" id="2032623"/>
    <lineage>
        <taxon>Bacteria</taxon>
        <taxon>Pseudomonadati</taxon>
        <taxon>Pseudomonadota</taxon>
        <taxon>Alphaproteobacteria</taxon>
        <taxon>Rhodobacterales</taxon>
        <taxon>Paracoccaceae</taxon>
        <taxon>Paracoccus</taxon>
    </lineage>
</organism>
<dbReference type="EC" id="2.7.13.3" evidence="2"/>
<reference evidence="12 13" key="1">
    <citation type="submission" date="2017-09" db="EMBL/GenBank/DDBJ databases">
        <title>Paracoccus alkalisoli sp. nov., isolated from saline alkaline soil.</title>
        <authorList>
            <person name="Dong X."/>
            <person name="Zhang G."/>
        </authorList>
    </citation>
    <scope>NUCLEOTIDE SEQUENCE [LARGE SCALE GENOMIC DNA]</scope>
    <source>
        <strain evidence="12 13">WN007</strain>
    </source>
</reference>
<name>A0A2A2GIK1_9RHOB</name>
<dbReference type="InterPro" id="IPR001789">
    <property type="entry name" value="Sig_transdc_resp-reg_receiver"/>
</dbReference>
<dbReference type="InterPro" id="IPR011006">
    <property type="entry name" value="CheY-like_superfamily"/>
</dbReference>
<evidence type="ECO:0000259" key="10">
    <source>
        <dbReference type="PROSITE" id="PS50109"/>
    </source>
</evidence>
<feature type="modified residue" description="4-aspartylphosphate" evidence="9">
    <location>
        <position position="101"/>
    </location>
</feature>
<feature type="modified residue" description="4-aspartylphosphate" evidence="9">
    <location>
        <position position="638"/>
    </location>
</feature>
<keyword evidence="3 9" id="KW-0597">Phosphoprotein</keyword>
<dbReference type="Pfam" id="PF02518">
    <property type="entry name" value="HATPase_c"/>
    <property type="match status" value="1"/>
</dbReference>
<dbReference type="InterPro" id="IPR004358">
    <property type="entry name" value="Sig_transdc_His_kin-like_C"/>
</dbReference>
<keyword evidence="7" id="KW-0067">ATP-binding</keyword>
<accession>A0A2A2GIK1</accession>
<dbReference type="PRINTS" id="PR00344">
    <property type="entry name" value="BCTRLSENSOR"/>
</dbReference>
<evidence type="ECO:0000256" key="8">
    <source>
        <dbReference type="ARBA" id="ARBA00023012"/>
    </source>
</evidence>
<dbReference type="SUPFAM" id="SSF47384">
    <property type="entry name" value="Homodimeric domain of signal transducing histidine kinase"/>
    <property type="match status" value="1"/>
</dbReference>
<dbReference type="SUPFAM" id="SSF55785">
    <property type="entry name" value="PYP-like sensor domain (PAS domain)"/>
    <property type="match status" value="1"/>
</dbReference>
<keyword evidence="6 12" id="KW-0418">Kinase</keyword>
<dbReference type="Pfam" id="PF08447">
    <property type="entry name" value="PAS_3"/>
    <property type="match status" value="1"/>
</dbReference>
<dbReference type="SMART" id="SM00448">
    <property type="entry name" value="REC"/>
    <property type="match status" value="2"/>
</dbReference>
<dbReference type="InterPro" id="IPR036097">
    <property type="entry name" value="HisK_dim/P_sf"/>
</dbReference>
<dbReference type="Gene3D" id="1.10.287.130">
    <property type="match status" value="1"/>
</dbReference>
<sequence>MLQRRGLGLPVQACRERGTDRGAAHLGQAPQAAGVDAGDPGVSAAAADAPARILVVDDDEANLIAAQAVLADLGHPVVTATSGAEALRAVLRHEFAVILLDVRMPGMDGYETAELIRQRERSRHVPIIFLSGVDKETSHQFRGYAAGAVDYVLKPAEPLILRSKVQVFAELYEQRRQIALKAEAERKLMAENLAVRAREAEVARELERTLMTQALVLDALPLALFVIEPGEDARRFVGGNVQALCGGHDDLDFAVGDWMDRVHPDDRPRLAAAQSALPDTGGYEIEYRILCGSEEQWMMEHAAAGDEGEDGLMISGVITDVTGRKRLEEQLTHAQKLEAIGQLSGGVAHDFNNMLGVIIGSLDRVQATAELDERSRGRLGLALQAAQSCADLTKRLLGFARRQKLQPRELDVTSEMGRLRGLFERVLGETVTATLDIPADLPPVWLDASQFEGAIVNLVVNARDAMPEGGTLAVSARLVDLDAGEAAMANLPAGPFIRLSVADSGTGMDAETQARALEPFFTTKGPDKGTGLGLSSIYGFLRQSGGGLRIESEPGAGTAVHLYLPPMQNPESSREEAPRAAAADLTGLRIALVEDNDALRDVTCAMLNEMGCGVTGFASADAAADALDLASIDLLVTDCVMPGQLNGPRLCELLRERRDDLPVLFISGFRADAEELPTRATALLAKPFDAAQLRAAIGNLLKPA</sequence>
<dbReference type="PROSITE" id="PS50110">
    <property type="entry name" value="RESPONSE_REGULATORY"/>
    <property type="match status" value="2"/>
</dbReference>
<dbReference type="InterPro" id="IPR013655">
    <property type="entry name" value="PAS_fold_3"/>
</dbReference>
<dbReference type="PANTHER" id="PTHR43065:SF46">
    <property type="entry name" value="C4-DICARBOXYLATE TRANSPORT SENSOR PROTEIN DCTB"/>
    <property type="match status" value="1"/>
</dbReference>
<proteinExistence type="predicted"/>
<dbReference type="SMART" id="SM00388">
    <property type="entry name" value="HisKA"/>
    <property type="match status" value="1"/>
</dbReference>
<evidence type="ECO:0000256" key="5">
    <source>
        <dbReference type="ARBA" id="ARBA00022741"/>
    </source>
</evidence>
<keyword evidence="5" id="KW-0547">Nucleotide-binding</keyword>
<evidence type="ECO:0000313" key="12">
    <source>
        <dbReference type="EMBL" id="PAU96777.1"/>
    </source>
</evidence>
<dbReference type="InterPro" id="IPR003594">
    <property type="entry name" value="HATPase_dom"/>
</dbReference>
<dbReference type="Gene3D" id="3.40.50.2300">
    <property type="match status" value="2"/>
</dbReference>
<dbReference type="OrthoDB" id="9796100at2"/>
<keyword evidence="8" id="KW-0902">Two-component regulatory system</keyword>
<dbReference type="SUPFAM" id="SSF52172">
    <property type="entry name" value="CheY-like"/>
    <property type="match status" value="2"/>
</dbReference>
<evidence type="ECO:0000313" key="13">
    <source>
        <dbReference type="Proteomes" id="UP000218023"/>
    </source>
</evidence>
<feature type="domain" description="Response regulatory" evidence="11">
    <location>
        <begin position="52"/>
        <end position="169"/>
    </location>
</feature>
<dbReference type="Proteomes" id="UP000218023">
    <property type="component" value="Unassembled WGS sequence"/>
</dbReference>
<evidence type="ECO:0000259" key="11">
    <source>
        <dbReference type="PROSITE" id="PS50110"/>
    </source>
</evidence>
<dbReference type="SUPFAM" id="SSF55874">
    <property type="entry name" value="ATPase domain of HSP90 chaperone/DNA topoisomerase II/histidine kinase"/>
    <property type="match status" value="1"/>
</dbReference>
<feature type="domain" description="Histidine kinase" evidence="10">
    <location>
        <begin position="346"/>
        <end position="568"/>
    </location>
</feature>
<dbReference type="EMBL" id="NSJZ01000010">
    <property type="protein sequence ID" value="PAU96777.1"/>
    <property type="molecule type" value="Genomic_DNA"/>
</dbReference>
<protein>
    <recommendedName>
        <fullName evidence="2">histidine kinase</fullName>
        <ecNumber evidence="2">2.7.13.3</ecNumber>
    </recommendedName>
</protein>
<keyword evidence="4" id="KW-0808">Transferase</keyword>
<evidence type="ECO:0000256" key="4">
    <source>
        <dbReference type="ARBA" id="ARBA00022679"/>
    </source>
</evidence>
<dbReference type="InterPro" id="IPR036890">
    <property type="entry name" value="HATPase_C_sf"/>
</dbReference>
<dbReference type="GO" id="GO:0000155">
    <property type="term" value="F:phosphorelay sensor kinase activity"/>
    <property type="evidence" value="ECO:0007669"/>
    <property type="project" value="InterPro"/>
</dbReference>
<dbReference type="AlphaFoldDB" id="A0A2A2GIK1"/>
<dbReference type="PROSITE" id="PS50109">
    <property type="entry name" value="HIS_KIN"/>
    <property type="match status" value="1"/>
</dbReference>
<evidence type="ECO:0000256" key="1">
    <source>
        <dbReference type="ARBA" id="ARBA00000085"/>
    </source>
</evidence>
<dbReference type="InterPro" id="IPR003661">
    <property type="entry name" value="HisK_dim/P_dom"/>
</dbReference>
<gene>
    <name evidence="12" type="ORF">CK240_11900</name>
</gene>
<evidence type="ECO:0000256" key="7">
    <source>
        <dbReference type="ARBA" id="ARBA00022840"/>
    </source>
</evidence>
<dbReference type="PANTHER" id="PTHR43065">
    <property type="entry name" value="SENSOR HISTIDINE KINASE"/>
    <property type="match status" value="1"/>
</dbReference>
<evidence type="ECO:0000256" key="9">
    <source>
        <dbReference type="PROSITE-ProRule" id="PRU00169"/>
    </source>
</evidence>
<dbReference type="InterPro" id="IPR035965">
    <property type="entry name" value="PAS-like_dom_sf"/>
</dbReference>
<feature type="domain" description="Response regulatory" evidence="11">
    <location>
        <begin position="589"/>
        <end position="701"/>
    </location>
</feature>
<evidence type="ECO:0000256" key="2">
    <source>
        <dbReference type="ARBA" id="ARBA00012438"/>
    </source>
</evidence>
<dbReference type="GO" id="GO:0005524">
    <property type="term" value="F:ATP binding"/>
    <property type="evidence" value="ECO:0007669"/>
    <property type="project" value="UniProtKB-KW"/>
</dbReference>
<dbReference type="SMART" id="SM00387">
    <property type="entry name" value="HATPase_c"/>
    <property type="match status" value="1"/>
</dbReference>
<dbReference type="Gene3D" id="3.30.565.10">
    <property type="entry name" value="Histidine kinase-like ATPase, C-terminal domain"/>
    <property type="match status" value="1"/>
</dbReference>
<dbReference type="CDD" id="cd00082">
    <property type="entry name" value="HisKA"/>
    <property type="match status" value="1"/>
</dbReference>